<dbReference type="PANTHER" id="PTHR30383">
    <property type="entry name" value="THIOESTERASE 1/PROTEASE 1/LYSOPHOSPHOLIPASE L1"/>
    <property type="match status" value="1"/>
</dbReference>
<sequence>MSIARWNQMNDALKARSAQADVDVLFLGDSITEMWDKGAWDSHFGKYRAANFGIGGDHTGNVLWRLKNDGMDKLRPKAVVLLIGVNNFGLCGERPEQVAQGVKAVVAQLRQLYPDTKILLNGILPFKQSAQDPARADVKAVNREIAKLDDGSHVFFRDYGARFLQPNGDIAKETMPDFLHLTPQAYNVWAEALAPDIEKLVR</sequence>
<reference evidence="2 3" key="1">
    <citation type="submission" date="2019-12" db="EMBL/GenBank/DDBJ databases">
        <title>Draft Genome Sequences of Six Type Strains of the Genus Massilia.</title>
        <authorList>
            <person name="Miess H."/>
            <person name="Frediansyah A."/>
            <person name="Goeker M."/>
            <person name="Gross H."/>
        </authorList>
    </citation>
    <scope>NUCLEOTIDE SEQUENCE [LARGE SCALE GENOMIC DNA]</scope>
    <source>
        <strain evidence="2 3">DSM 26639</strain>
    </source>
</reference>
<evidence type="ECO:0000259" key="1">
    <source>
        <dbReference type="Pfam" id="PF13472"/>
    </source>
</evidence>
<organism evidence="2 3">
    <name type="scientific">Pseudoduganella flava</name>
    <dbReference type="NCBI Taxonomy" id="871742"/>
    <lineage>
        <taxon>Bacteria</taxon>
        <taxon>Pseudomonadati</taxon>
        <taxon>Pseudomonadota</taxon>
        <taxon>Betaproteobacteria</taxon>
        <taxon>Burkholderiales</taxon>
        <taxon>Oxalobacteraceae</taxon>
        <taxon>Telluria group</taxon>
        <taxon>Pseudoduganella</taxon>
    </lineage>
</organism>
<accession>A0ABX6G022</accession>
<evidence type="ECO:0000313" key="2">
    <source>
        <dbReference type="EMBL" id="QGZ42975.1"/>
    </source>
</evidence>
<dbReference type="SUPFAM" id="SSF52266">
    <property type="entry name" value="SGNH hydrolase"/>
    <property type="match status" value="1"/>
</dbReference>
<keyword evidence="3" id="KW-1185">Reference proteome</keyword>
<dbReference type="PANTHER" id="PTHR30383:SF5">
    <property type="entry name" value="SGNH HYDROLASE-TYPE ESTERASE DOMAIN-CONTAINING PROTEIN"/>
    <property type="match status" value="1"/>
</dbReference>
<evidence type="ECO:0000313" key="3">
    <source>
        <dbReference type="Proteomes" id="UP000437862"/>
    </source>
</evidence>
<dbReference type="EMBL" id="CP046904">
    <property type="protein sequence ID" value="QGZ42975.1"/>
    <property type="molecule type" value="Genomic_DNA"/>
</dbReference>
<dbReference type="InterPro" id="IPR013830">
    <property type="entry name" value="SGNH_hydro"/>
</dbReference>
<feature type="domain" description="SGNH hydrolase-type esterase" evidence="1">
    <location>
        <begin position="26"/>
        <end position="186"/>
    </location>
</feature>
<proteinExistence type="predicted"/>
<dbReference type="Gene3D" id="3.40.50.1110">
    <property type="entry name" value="SGNH hydrolase"/>
    <property type="match status" value="1"/>
</dbReference>
<protein>
    <submittedName>
        <fullName evidence="2">Mucin-desulfating sulfatase</fullName>
    </submittedName>
</protein>
<dbReference type="InterPro" id="IPR036514">
    <property type="entry name" value="SGNH_hydro_sf"/>
</dbReference>
<dbReference type="Proteomes" id="UP000437862">
    <property type="component" value="Chromosome"/>
</dbReference>
<dbReference type="Pfam" id="PF13472">
    <property type="entry name" value="Lipase_GDSL_2"/>
    <property type="match status" value="1"/>
</dbReference>
<dbReference type="InterPro" id="IPR051532">
    <property type="entry name" value="Ester_Hydrolysis_Enzymes"/>
</dbReference>
<gene>
    <name evidence="2" type="ORF">GO485_07210</name>
</gene>
<name>A0ABX6G022_9BURK</name>